<evidence type="ECO:0000256" key="9">
    <source>
        <dbReference type="SAM" id="Phobius"/>
    </source>
</evidence>
<keyword evidence="4 10" id="KW-0732">Signal</keyword>
<dbReference type="OrthoDB" id="781280at2759"/>
<proteinExistence type="predicted"/>
<dbReference type="STRING" id="29655.A0A0K9NVY9"/>
<dbReference type="FunFam" id="3.80.10.10:FF:000400">
    <property type="entry name" value="Nuclear pore complex protein NUP107"/>
    <property type="match status" value="1"/>
</dbReference>
<name>A0A0K9NVY9_ZOSMR</name>
<dbReference type="GO" id="GO:0009834">
    <property type="term" value="P:plant-type secondary cell wall biogenesis"/>
    <property type="evidence" value="ECO:0000318"/>
    <property type="project" value="GO_Central"/>
</dbReference>
<keyword evidence="13" id="KW-1185">Reference proteome</keyword>
<dbReference type="Gene3D" id="1.10.510.10">
    <property type="entry name" value="Transferase(Phosphotransferase) domain 1"/>
    <property type="match status" value="1"/>
</dbReference>
<keyword evidence="7 9" id="KW-0472">Membrane</keyword>
<keyword evidence="5" id="KW-0677">Repeat</keyword>
<dbReference type="Gene3D" id="3.30.200.20">
    <property type="entry name" value="Phosphorylase Kinase, domain 1"/>
    <property type="match status" value="1"/>
</dbReference>
<dbReference type="InterPro" id="IPR000719">
    <property type="entry name" value="Prot_kinase_dom"/>
</dbReference>
<dbReference type="Proteomes" id="UP000036987">
    <property type="component" value="Unassembled WGS sequence"/>
</dbReference>
<dbReference type="PROSITE" id="PS50011">
    <property type="entry name" value="PROTEIN_KINASE_DOM"/>
    <property type="match status" value="1"/>
</dbReference>
<dbReference type="AlphaFoldDB" id="A0A0K9NVY9"/>
<feature type="chain" id="PRO_5005527204" evidence="10">
    <location>
        <begin position="26"/>
        <end position="750"/>
    </location>
</feature>
<dbReference type="EMBL" id="LFYR01001623">
    <property type="protein sequence ID" value="KMZ60207.1"/>
    <property type="molecule type" value="Genomic_DNA"/>
</dbReference>
<reference evidence="13" key="1">
    <citation type="journal article" date="2016" name="Nature">
        <title>The genome of the seagrass Zostera marina reveals angiosperm adaptation to the sea.</title>
        <authorList>
            <person name="Olsen J.L."/>
            <person name="Rouze P."/>
            <person name="Verhelst B."/>
            <person name="Lin Y.-C."/>
            <person name="Bayer T."/>
            <person name="Collen J."/>
            <person name="Dattolo E."/>
            <person name="De Paoli E."/>
            <person name="Dittami S."/>
            <person name="Maumus F."/>
            <person name="Michel G."/>
            <person name="Kersting A."/>
            <person name="Lauritano C."/>
            <person name="Lohaus R."/>
            <person name="Toepel M."/>
            <person name="Tonon T."/>
            <person name="Vanneste K."/>
            <person name="Amirebrahimi M."/>
            <person name="Brakel J."/>
            <person name="Bostroem C."/>
            <person name="Chovatia M."/>
            <person name="Grimwood J."/>
            <person name="Jenkins J.W."/>
            <person name="Jueterbock A."/>
            <person name="Mraz A."/>
            <person name="Stam W.T."/>
            <person name="Tice H."/>
            <person name="Bornberg-Bauer E."/>
            <person name="Green P.J."/>
            <person name="Pearson G.A."/>
            <person name="Procaccini G."/>
            <person name="Duarte C.M."/>
            <person name="Schmutz J."/>
            <person name="Reusch T.B.H."/>
            <person name="Van de Peer Y."/>
        </authorList>
    </citation>
    <scope>NUCLEOTIDE SEQUENCE [LARGE SCALE GENOMIC DNA]</scope>
    <source>
        <strain evidence="13">cv. Finnish</strain>
    </source>
</reference>
<dbReference type="OMA" id="HGHRMSG"/>
<comment type="caution">
    <text evidence="12">The sequence shown here is derived from an EMBL/GenBank/DDBJ whole genome shotgun (WGS) entry which is preliminary data.</text>
</comment>
<feature type="region of interest" description="Disordered" evidence="8">
    <location>
        <begin position="346"/>
        <end position="369"/>
    </location>
</feature>
<gene>
    <name evidence="12" type="ORF">ZOSMA_5G00700</name>
</gene>
<dbReference type="SUPFAM" id="SSF52058">
    <property type="entry name" value="L domain-like"/>
    <property type="match status" value="1"/>
</dbReference>
<evidence type="ECO:0000256" key="10">
    <source>
        <dbReference type="SAM" id="SignalP"/>
    </source>
</evidence>
<feature type="region of interest" description="Disordered" evidence="8">
    <location>
        <begin position="249"/>
        <end position="300"/>
    </location>
</feature>
<comment type="subcellular location">
    <subcellularLocation>
        <location evidence="1">Membrane</location>
    </subcellularLocation>
</comment>
<dbReference type="PANTHER" id="PTHR48007">
    <property type="entry name" value="LEUCINE-RICH REPEAT RECEPTOR-LIKE PROTEIN KINASE PXC1"/>
    <property type="match status" value="1"/>
</dbReference>
<sequence>MVFFRGSFKLAVLLVAAVTVTVCNAAEDNGNNDTLALTLFRLNADVHGILASNWTTSDACSGEWVGVRCGGAIGTRVTSLTLPSIDLRGPLDPLVTLSELRSLDLHSNRLNGTLHGVASSFPNLKLLYLSRNDLSGEIPPLLLSSSRRLRRLDLSSNNLRGSIPASVGNLTGLLTLRLQNNLLSGAIPNDDTDLLLRLVDFDVSNNELVGVVPQSLRDKFGDDPFAGNADLCGMSPPFSFALHSCSAGNNDSASSPSPSPTTSETTVVTSSVVPSNPSSFPDTSSVSSSEAHGENRKGNGNGRLSVGVIIGIAIANATVILLLMSSLFYVYFCYFSSASSFRRTVADDEDDEEGAVEKSVRGGSGTEDEEKQKVKYYYNGFYHKQNSGRRDQEGSSTIASATVPRGGTAVKNNDKLVFFDEDSSGLHVQRFDLDDLLRSSAEMVGRGSLGTVYRAVLEDGWMVAVKRLRDSNPCDRADFESYMDLIARLSNRHPNLVALRAYYYATQEKLLIYDYIPNSTLHAVIHSRRECRSDESESDWSVRVGLALGTARGLARIHNHQEDIDDDEEENRMSNRPLIPHGNVTSSNVLIDGNGNARLSDFGLALLLDPANATAKLGGYRAPEQIVTKTLSQQADVYAFGIILLELLTGKDPSSQQLPEWVKSGLREEEGFSEVFDASLLLLQHKNVRQEMLAMVDVALACVSNDPEHRPIMTEVVNMITSIIRRHEMESEDDPPISSSPSIVGNDDEH</sequence>
<organism evidence="12 13">
    <name type="scientific">Zostera marina</name>
    <name type="common">Eelgrass</name>
    <dbReference type="NCBI Taxonomy" id="29655"/>
    <lineage>
        <taxon>Eukaryota</taxon>
        <taxon>Viridiplantae</taxon>
        <taxon>Streptophyta</taxon>
        <taxon>Embryophyta</taxon>
        <taxon>Tracheophyta</taxon>
        <taxon>Spermatophyta</taxon>
        <taxon>Magnoliopsida</taxon>
        <taxon>Liliopsida</taxon>
        <taxon>Zosteraceae</taxon>
        <taxon>Zostera</taxon>
    </lineage>
</organism>
<dbReference type="InterPro" id="IPR046959">
    <property type="entry name" value="PRK1-6/SRF4-like"/>
</dbReference>
<dbReference type="Pfam" id="PF13855">
    <property type="entry name" value="LRR_8"/>
    <property type="match status" value="1"/>
</dbReference>
<dbReference type="PANTHER" id="PTHR48007:SF4">
    <property type="entry name" value="LEUCINE-RICH REPEAT RECEPTOR-LIKE PROTEIN KINASE PXC1"/>
    <property type="match status" value="1"/>
</dbReference>
<evidence type="ECO:0000313" key="12">
    <source>
        <dbReference type="EMBL" id="KMZ60207.1"/>
    </source>
</evidence>
<evidence type="ECO:0000256" key="4">
    <source>
        <dbReference type="ARBA" id="ARBA00022729"/>
    </source>
</evidence>
<evidence type="ECO:0000256" key="1">
    <source>
        <dbReference type="ARBA" id="ARBA00004370"/>
    </source>
</evidence>
<dbReference type="Gene3D" id="3.80.10.10">
    <property type="entry name" value="Ribonuclease Inhibitor"/>
    <property type="match status" value="2"/>
</dbReference>
<feature type="region of interest" description="Disordered" evidence="8">
    <location>
        <begin position="728"/>
        <end position="750"/>
    </location>
</feature>
<feature type="compositionally biased region" description="Low complexity" evidence="8">
    <location>
        <begin position="252"/>
        <end position="289"/>
    </location>
</feature>
<keyword evidence="12" id="KW-0675">Receptor</keyword>
<evidence type="ECO:0000256" key="3">
    <source>
        <dbReference type="ARBA" id="ARBA00022692"/>
    </source>
</evidence>
<keyword evidence="2" id="KW-0433">Leucine-rich repeat</keyword>
<evidence type="ECO:0000256" key="7">
    <source>
        <dbReference type="ARBA" id="ARBA00023136"/>
    </source>
</evidence>
<keyword evidence="6 9" id="KW-1133">Transmembrane helix</keyword>
<evidence type="ECO:0000313" key="13">
    <source>
        <dbReference type="Proteomes" id="UP000036987"/>
    </source>
</evidence>
<feature type="domain" description="Protein kinase" evidence="11">
    <location>
        <begin position="438"/>
        <end position="730"/>
    </location>
</feature>
<dbReference type="Pfam" id="PF00069">
    <property type="entry name" value="Pkinase"/>
    <property type="match status" value="1"/>
</dbReference>
<evidence type="ECO:0000259" key="11">
    <source>
        <dbReference type="PROSITE" id="PS50011"/>
    </source>
</evidence>
<dbReference type="SUPFAM" id="SSF56112">
    <property type="entry name" value="Protein kinase-like (PK-like)"/>
    <property type="match status" value="1"/>
</dbReference>
<dbReference type="InterPro" id="IPR001611">
    <property type="entry name" value="Leu-rich_rpt"/>
</dbReference>
<feature type="signal peptide" evidence="10">
    <location>
        <begin position="1"/>
        <end position="25"/>
    </location>
</feature>
<evidence type="ECO:0000256" key="6">
    <source>
        <dbReference type="ARBA" id="ARBA00022989"/>
    </source>
</evidence>
<evidence type="ECO:0000256" key="5">
    <source>
        <dbReference type="ARBA" id="ARBA00022737"/>
    </source>
</evidence>
<dbReference type="GO" id="GO:0005524">
    <property type="term" value="F:ATP binding"/>
    <property type="evidence" value="ECO:0007669"/>
    <property type="project" value="InterPro"/>
</dbReference>
<evidence type="ECO:0000256" key="2">
    <source>
        <dbReference type="ARBA" id="ARBA00022614"/>
    </source>
</evidence>
<accession>A0A0K9NVY9</accession>
<dbReference type="InterPro" id="IPR011009">
    <property type="entry name" value="Kinase-like_dom_sf"/>
</dbReference>
<dbReference type="GO" id="GO:0005886">
    <property type="term" value="C:plasma membrane"/>
    <property type="evidence" value="ECO:0000318"/>
    <property type="project" value="GO_Central"/>
</dbReference>
<keyword evidence="12" id="KW-0418">Kinase</keyword>
<dbReference type="InterPro" id="IPR032675">
    <property type="entry name" value="LRR_dom_sf"/>
</dbReference>
<feature type="transmembrane region" description="Helical" evidence="9">
    <location>
        <begin position="304"/>
        <end position="334"/>
    </location>
</feature>
<protein>
    <submittedName>
        <fullName evidence="12">Receptor-like kinase 1</fullName>
    </submittedName>
</protein>
<evidence type="ECO:0000256" key="8">
    <source>
        <dbReference type="SAM" id="MobiDB-lite"/>
    </source>
</evidence>
<keyword evidence="3 9" id="KW-0812">Transmembrane</keyword>
<keyword evidence="12" id="KW-0808">Transferase</keyword>
<dbReference type="GO" id="GO:0004674">
    <property type="term" value="F:protein serine/threonine kinase activity"/>
    <property type="evidence" value="ECO:0000318"/>
    <property type="project" value="GO_Central"/>
</dbReference>